<organism evidence="1 2">
    <name type="scientific">Rugosibacter aromaticivorans</name>
    <dbReference type="NCBI Taxonomy" id="1565605"/>
    <lineage>
        <taxon>Bacteria</taxon>
        <taxon>Pseudomonadati</taxon>
        <taxon>Pseudomonadota</taxon>
        <taxon>Betaproteobacteria</taxon>
        <taxon>Nitrosomonadales</taxon>
        <taxon>Sterolibacteriaceae</taxon>
        <taxon>Rugosibacter</taxon>
    </lineage>
</organism>
<dbReference type="KEGG" id="rbu:PG1C_04115"/>
<keyword evidence="2" id="KW-1185">Reference proteome</keyword>
<reference evidence="1 2" key="1">
    <citation type="journal article" date="2015" name="Genome Announc.">
        <title>Complete Genome Sequence of a Novel Bacterium within the Family Rhodocyclaceae That Degrades Polycyclic Aromatic Hydrocarbons.</title>
        <authorList>
            <person name="Singleton D.R."/>
            <person name="Dickey A.N."/>
            <person name="Scholl E.H."/>
            <person name="Wright F.A."/>
            <person name="Aitken M.D."/>
        </authorList>
    </citation>
    <scope>NUCLEOTIDE SEQUENCE [LARGE SCALE GENOMIC DNA]</scope>
    <source>
        <strain evidence="2">PG1-Ca6</strain>
    </source>
</reference>
<protein>
    <submittedName>
        <fullName evidence="1">Uncharacterized protein</fullName>
    </submittedName>
</protein>
<accession>A0A0C5IYP2</accession>
<name>A0A0C5IYP2_9PROT</name>
<evidence type="ECO:0000313" key="2">
    <source>
        <dbReference type="Proteomes" id="UP000061603"/>
    </source>
</evidence>
<dbReference type="PATRIC" id="fig|1565605.3.peg.864"/>
<dbReference type="EMBL" id="CP010554">
    <property type="protein sequence ID" value="AJP47872.1"/>
    <property type="molecule type" value="Genomic_DNA"/>
</dbReference>
<sequence>MVSVEKENAFQLREYLHGKVVDSAGSDPFKSCFLSFLGLTQAQPASFDLATLSLYQKCAIAGLHLLDASVSTQELSRLLGQAAKIDSTPRPWVSDVFGTMALKWLVEQTNNEDVQSQFKTWSGGFIPQQLSSNRFNIYEKDIAAYIGDSEAEVFSSACIPLFLHYHGIQLIVDHQKRLSLIDKFMEEFRQQATVDSSTALLSLMIYVFDMVNKDIVLVPPNGWTLTDLVRFLEHIPIGLKRWTWESSGRTKGADPVKWPIMNEYHVQNLLYVLLAPIFEDIADEIYLQPIGQKTPRVDLYLPSVHTIIEVKYRKDMKKSFPALIGEVAEDVSLYRSDPKYKDARIISFLWDHTRSTQEHAKFREGLLKIQGMDGCVVLSSPSTME</sequence>
<gene>
    <name evidence="1" type="ORF">PG1C_04115</name>
</gene>
<dbReference type="HOGENOM" id="CLU_054388_0_0_4"/>
<evidence type="ECO:0000313" key="1">
    <source>
        <dbReference type="EMBL" id="AJP47872.1"/>
    </source>
</evidence>
<dbReference type="RefSeq" id="WP_202636155.1">
    <property type="nucleotide sequence ID" value="NZ_CP010554.1"/>
</dbReference>
<dbReference type="STRING" id="1565605.PG1C_04115"/>
<dbReference type="Proteomes" id="UP000061603">
    <property type="component" value="Chromosome"/>
</dbReference>
<dbReference type="Pfam" id="PF18742">
    <property type="entry name" value="DpnII-MboI"/>
    <property type="match status" value="1"/>
</dbReference>
<dbReference type="AlphaFoldDB" id="A0A0C5IYP2"/>
<proteinExistence type="predicted"/>